<dbReference type="SUPFAM" id="SSF53955">
    <property type="entry name" value="Lysozyme-like"/>
    <property type="match status" value="1"/>
</dbReference>
<dbReference type="Pfam" id="PF01464">
    <property type="entry name" value="SLT"/>
    <property type="match status" value="1"/>
</dbReference>
<protein>
    <submittedName>
        <fullName evidence="2">Soluble lytic murein transglycosylase and related regulatory proteins (Some contain LysM/invasin domains)</fullName>
    </submittedName>
</protein>
<geneLocation type="plasmid" evidence="2">
    <name>pPA15W-NR</name>
</geneLocation>
<name>A0A6H1Q8W3_PSEAI</name>
<evidence type="ECO:0000313" key="2">
    <source>
        <dbReference type="EMBL" id="QIZ23418.1"/>
    </source>
</evidence>
<reference evidence="2" key="1">
    <citation type="submission" date="2020-01" db="EMBL/GenBank/DDBJ databases">
        <authorList>
            <person name="Zhou D."/>
        </authorList>
    </citation>
    <scope>NUCLEOTIDE SEQUENCE</scope>
    <source>
        <strain evidence="2">PA15W</strain>
        <plasmid evidence="2">pPA15W-NR</plasmid>
    </source>
</reference>
<keyword evidence="2" id="KW-0614">Plasmid</keyword>
<proteinExistence type="predicted"/>
<organism evidence="2">
    <name type="scientific">Pseudomonas aeruginosa</name>
    <dbReference type="NCBI Taxonomy" id="287"/>
    <lineage>
        <taxon>Bacteria</taxon>
        <taxon>Pseudomonadati</taxon>
        <taxon>Pseudomonadota</taxon>
        <taxon>Gammaproteobacteria</taxon>
        <taxon>Pseudomonadales</taxon>
        <taxon>Pseudomonadaceae</taxon>
        <taxon>Pseudomonas</taxon>
    </lineage>
</organism>
<dbReference type="AlphaFoldDB" id="A0A6H1Q8W3"/>
<accession>A0A6H1Q8W3</accession>
<sequence>MIDALPMAAPSPHITGQAREVCIVRAAAHYRAHPDLVKAIIRTEGGTTGKVSYNKNGSYDMGLMQINSIHLAELSKFGITRDMLVNNECLNIFIGTYYIQRSVLGSDDFWKGVGNYHSRTPDKNYRYKHRVWNNLKEVRGQQ</sequence>
<dbReference type="InterPro" id="IPR023346">
    <property type="entry name" value="Lysozyme-like_dom_sf"/>
</dbReference>
<dbReference type="CDD" id="cd13400">
    <property type="entry name" value="LT_IagB-like"/>
    <property type="match status" value="1"/>
</dbReference>
<dbReference type="RefSeq" id="WP_009681557.1">
    <property type="nucleotide sequence ID" value="NZ_CAADOK010000090.1"/>
</dbReference>
<dbReference type="InterPro" id="IPR008258">
    <property type="entry name" value="Transglycosylase_SLT_dom_1"/>
</dbReference>
<dbReference type="EMBL" id="MN961672">
    <property type="protein sequence ID" value="QIZ23418.1"/>
    <property type="molecule type" value="Genomic_DNA"/>
</dbReference>
<evidence type="ECO:0000259" key="1">
    <source>
        <dbReference type="Pfam" id="PF01464"/>
    </source>
</evidence>
<feature type="domain" description="Transglycosylase SLT" evidence="1">
    <location>
        <begin position="22"/>
        <end position="117"/>
    </location>
</feature>
<dbReference type="Gene3D" id="1.10.530.10">
    <property type="match status" value="1"/>
</dbReference>
<dbReference type="GeneID" id="97170807"/>